<dbReference type="AlphaFoldDB" id="A0A1Y0IL39"/>
<evidence type="ECO:0000256" key="4">
    <source>
        <dbReference type="ARBA" id="ARBA00022695"/>
    </source>
</evidence>
<dbReference type="OrthoDB" id="401223at2"/>
<keyword evidence="5 6" id="KW-0804">Transcription</keyword>
<keyword evidence="3 6" id="KW-0808">Transferase</keyword>
<dbReference type="Gene3D" id="1.10.10.1250">
    <property type="entry name" value="RNA polymerase, subunit delta, N-terminal domain"/>
    <property type="match status" value="1"/>
</dbReference>
<dbReference type="GO" id="GO:0006351">
    <property type="term" value="P:DNA-templated transcription"/>
    <property type="evidence" value="ECO:0007669"/>
    <property type="project" value="InterPro"/>
</dbReference>
<evidence type="ECO:0000256" key="3">
    <source>
        <dbReference type="ARBA" id="ARBA00022679"/>
    </source>
</evidence>
<accession>A0A1Y0IL39</accession>
<dbReference type="GO" id="GO:0000428">
    <property type="term" value="C:DNA-directed RNA polymerase complex"/>
    <property type="evidence" value="ECO:0007669"/>
    <property type="project" value="UniProtKB-KW"/>
</dbReference>
<dbReference type="PROSITE" id="PS51913">
    <property type="entry name" value="HTH_HARE"/>
    <property type="match status" value="1"/>
</dbReference>
<keyword evidence="10" id="KW-1185">Reference proteome</keyword>
<organism evidence="9 10">
    <name type="scientific">Tumebacillus avium</name>
    <dbReference type="NCBI Taxonomy" id="1903704"/>
    <lineage>
        <taxon>Bacteria</taxon>
        <taxon>Bacillati</taxon>
        <taxon>Bacillota</taxon>
        <taxon>Bacilli</taxon>
        <taxon>Bacillales</taxon>
        <taxon>Alicyclobacillaceae</taxon>
        <taxon>Tumebacillus</taxon>
    </lineage>
</organism>
<evidence type="ECO:0000256" key="6">
    <source>
        <dbReference type="HAMAP-Rule" id="MF_00357"/>
    </source>
</evidence>
<dbReference type="RefSeq" id="WP_087456385.1">
    <property type="nucleotide sequence ID" value="NZ_CP021434.1"/>
</dbReference>
<evidence type="ECO:0000256" key="1">
    <source>
        <dbReference type="ARBA" id="ARBA00009828"/>
    </source>
</evidence>
<evidence type="ECO:0000313" key="9">
    <source>
        <dbReference type="EMBL" id="ARU61000.1"/>
    </source>
</evidence>
<evidence type="ECO:0000313" key="10">
    <source>
        <dbReference type="Proteomes" id="UP000195437"/>
    </source>
</evidence>
<dbReference type="EMBL" id="CP021434">
    <property type="protein sequence ID" value="ARU61000.1"/>
    <property type="molecule type" value="Genomic_DNA"/>
</dbReference>
<comment type="similarity">
    <text evidence="1 6">Belongs to the RpoE family.</text>
</comment>
<protein>
    <recommendedName>
        <fullName evidence="6">Probable DNA-directed RNA polymerase subunit delta</fullName>
    </recommendedName>
    <alternativeName>
        <fullName evidence="6">RNAP delta factor</fullName>
    </alternativeName>
</protein>
<comment type="subunit">
    <text evidence="6">RNAP is composed of a core of 2 alpha, a beta and a beta' subunits. The core is associated with a delta subunit and one of several sigma factors.</text>
</comment>
<feature type="compositionally biased region" description="Acidic residues" evidence="7">
    <location>
        <begin position="106"/>
        <end position="179"/>
    </location>
</feature>
<evidence type="ECO:0000259" key="8">
    <source>
        <dbReference type="PROSITE" id="PS51913"/>
    </source>
</evidence>
<dbReference type="HAMAP" id="MF_00357">
    <property type="entry name" value="RNApol_bact_RpoE"/>
    <property type="match status" value="1"/>
</dbReference>
<dbReference type="InterPro" id="IPR038087">
    <property type="entry name" value="RNAP_delta_N_dom_sf"/>
</dbReference>
<sequence>MSEQALHLSPQQIAELSLVDLTYQVLRTTNKPYHFRDLMAELARLKGFSEEQVNEVIARLYTEINIDGRFVCIGANVWGLKRWYPTDKAAPEKAATGKKFVRKDMDEDDDFYDDEDDSFEEEIDEDDTFGDYAEEDVDAAAEDGDEEAAADEEFEDEELEEAEEEEEDLDTYEEDEDDF</sequence>
<proteinExistence type="inferred from homology"/>
<dbReference type="GO" id="GO:0006355">
    <property type="term" value="P:regulation of DNA-templated transcription"/>
    <property type="evidence" value="ECO:0007669"/>
    <property type="project" value="UniProtKB-UniRule"/>
</dbReference>
<comment type="function">
    <text evidence="6">Participates in both the initiation and recycling phases of transcription. In the presence of the delta subunit, RNAP displays an increased specificity of transcription, a decreased affinity for nucleic acids, and an increased efficiency of RNA synthesis because of enhanced recycling.</text>
</comment>
<dbReference type="Pfam" id="PF05066">
    <property type="entry name" value="HARE-HTH"/>
    <property type="match status" value="1"/>
</dbReference>
<name>A0A1Y0IL39_9BACL</name>
<evidence type="ECO:0000256" key="7">
    <source>
        <dbReference type="SAM" id="MobiDB-lite"/>
    </source>
</evidence>
<keyword evidence="2 6" id="KW-0240">DNA-directed RNA polymerase</keyword>
<dbReference type="KEGG" id="tum:CBW65_07795"/>
<evidence type="ECO:0000256" key="5">
    <source>
        <dbReference type="ARBA" id="ARBA00023163"/>
    </source>
</evidence>
<gene>
    <name evidence="6" type="primary">rpoE</name>
    <name evidence="9" type="ORF">CBW65_07795</name>
</gene>
<dbReference type="InterPro" id="IPR029757">
    <property type="entry name" value="RpoE"/>
</dbReference>
<evidence type="ECO:0000256" key="2">
    <source>
        <dbReference type="ARBA" id="ARBA00022478"/>
    </source>
</evidence>
<dbReference type="NCBIfam" id="TIGR04567">
    <property type="entry name" value="RNAP_delt_lowGC"/>
    <property type="match status" value="1"/>
</dbReference>
<dbReference type="GO" id="GO:0003899">
    <property type="term" value="F:DNA-directed RNA polymerase activity"/>
    <property type="evidence" value="ECO:0007669"/>
    <property type="project" value="UniProtKB-UniRule"/>
</dbReference>
<dbReference type="InterPro" id="IPR007759">
    <property type="entry name" value="Asxl_HARE-HTH"/>
</dbReference>
<dbReference type="Proteomes" id="UP000195437">
    <property type="component" value="Chromosome"/>
</dbReference>
<keyword evidence="4 6" id="KW-0548">Nucleotidyltransferase</keyword>
<reference evidence="10" key="1">
    <citation type="submission" date="2017-05" db="EMBL/GenBank/DDBJ databases">
        <authorList>
            <person name="Sung H."/>
        </authorList>
    </citation>
    <scope>NUCLEOTIDE SEQUENCE [LARGE SCALE GENOMIC DNA]</scope>
    <source>
        <strain evidence="10">AR23208</strain>
    </source>
</reference>
<feature type="region of interest" description="Disordered" evidence="7">
    <location>
        <begin position="90"/>
        <end position="179"/>
    </location>
</feature>
<feature type="domain" description="HTH HARE-type" evidence="8">
    <location>
        <begin position="16"/>
        <end position="83"/>
    </location>
</feature>